<dbReference type="Gene3D" id="1.25.40.20">
    <property type="entry name" value="Ankyrin repeat-containing domain"/>
    <property type="match status" value="2"/>
</dbReference>
<dbReference type="SMART" id="SM00248">
    <property type="entry name" value="ANK"/>
    <property type="match status" value="5"/>
</dbReference>
<organism evidence="4 5">
    <name type="scientific">Botryotinia convoluta</name>
    <dbReference type="NCBI Taxonomy" id="54673"/>
    <lineage>
        <taxon>Eukaryota</taxon>
        <taxon>Fungi</taxon>
        <taxon>Dikarya</taxon>
        <taxon>Ascomycota</taxon>
        <taxon>Pezizomycotina</taxon>
        <taxon>Leotiomycetes</taxon>
        <taxon>Helotiales</taxon>
        <taxon>Sclerotiniaceae</taxon>
        <taxon>Botryotinia</taxon>
    </lineage>
</organism>
<dbReference type="InterPro" id="IPR036770">
    <property type="entry name" value="Ankyrin_rpt-contain_sf"/>
</dbReference>
<evidence type="ECO:0000313" key="4">
    <source>
        <dbReference type="EMBL" id="TGO48274.1"/>
    </source>
</evidence>
<dbReference type="SUPFAM" id="SSF48403">
    <property type="entry name" value="Ankyrin repeat"/>
    <property type="match status" value="1"/>
</dbReference>
<dbReference type="Proteomes" id="UP000297527">
    <property type="component" value="Unassembled WGS sequence"/>
</dbReference>
<sequence>MHGFIAGNRGRSHKDIAICCLGYLSLLESQKRAAMFYRVDLHGGPHVCPVSDFGHDLISYATMQWPTHCKVAISEELESSDLLVAVERFLGQTEIRAIWAEIYHILSHPITRPKAPLSTAFVTLSSLGLDTFVAPRIHESNYSQDLHNEYDAALAEAARNGHEDTLETLLNSFNPTKPTLELSIRSADYRVLFTLLNCTSRFSENYDYSTDLLCRAVWLRTDDAVKFLIEKDVAVDFEPSPKMLPFHLAARMDHERIVKLLISANADLNWRSPNEPCVAGNLETVKLLLEAKVDFECRDCDGWSVLQTAASCGHHEILQTLLSAGADEGYPGDETQPLIEALRLHFSKCCRVLVGAGARTAASEGFRSPLWFSVEQLNKEICELLLKHKADPNWKARSNFAPILTRAVQSGGDVELVRLLLDSIAPQPQFNLLQD</sequence>
<dbReference type="AlphaFoldDB" id="A0A4Z1HHA2"/>
<proteinExistence type="predicted"/>
<dbReference type="OrthoDB" id="341259at2759"/>
<dbReference type="PANTHER" id="PTHR24198">
    <property type="entry name" value="ANKYRIN REPEAT AND PROTEIN KINASE DOMAIN-CONTAINING PROTEIN"/>
    <property type="match status" value="1"/>
</dbReference>
<evidence type="ECO:0000256" key="1">
    <source>
        <dbReference type="ARBA" id="ARBA00022737"/>
    </source>
</evidence>
<dbReference type="PROSITE" id="PS50088">
    <property type="entry name" value="ANK_REPEAT"/>
    <property type="match status" value="2"/>
</dbReference>
<evidence type="ECO:0000256" key="2">
    <source>
        <dbReference type="ARBA" id="ARBA00023043"/>
    </source>
</evidence>
<accession>A0A4Z1HHA2</accession>
<keyword evidence="2 3" id="KW-0040">ANK repeat</keyword>
<dbReference type="Pfam" id="PF12796">
    <property type="entry name" value="Ank_2"/>
    <property type="match status" value="1"/>
</dbReference>
<reference evidence="4 5" key="1">
    <citation type="submission" date="2017-12" db="EMBL/GenBank/DDBJ databases">
        <title>Comparative genomics of Botrytis spp.</title>
        <authorList>
            <person name="Valero-Jimenez C.A."/>
            <person name="Tapia P."/>
            <person name="Veloso J."/>
            <person name="Silva-Moreno E."/>
            <person name="Staats M."/>
            <person name="Valdes J.H."/>
            <person name="Van Kan J.A.L."/>
        </authorList>
    </citation>
    <scope>NUCLEOTIDE SEQUENCE [LARGE SCALE GENOMIC DNA]</scope>
    <source>
        <strain evidence="4 5">MUCL11595</strain>
    </source>
</reference>
<comment type="caution">
    <text evidence="4">The sequence shown here is derived from an EMBL/GenBank/DDBJ whole genome shotgun (WGS) entry which is preliminary data.</text>
</comment>
<dbReference type="InterPro" id="IPR002110">
    <property type="entry name" value="Ankyrin_rpt"/>
</dbReference>
<dbReference type="PROSITE" id="PS50297">
    <property type="entry name" value="ANK_REP_REGION"/>
    <property type="match status" value="2"/>
</dbReference>
<feature type="repeat" description="ANK" evidence="3">
    <location>
        <begin position="301"/>
        <end position="327"/>
    </location>
</feature>
<dbReference type="EMBL" id="PQXN01000244">
    <property type="protein sequence ID" value="TGO48274.1"/>
    <property type="molecule type" value="Genomic_DNA"/>
</dbReference>
<keyword evidence="5" id="KW-1185">Reference proteome</keyword>
<evidence type="ECO:0000313" key="5">
    <source>
        <dbReference type="Proteomes" id="UP000297527"/>
    </source>
</evidence>
<name>A0A4Z1HHA2_9HELO</name>
<evidence type="ECO:0000256" key="3">
    <source>
        <dbReference type="PROSITE-ProRule" id="PRU00023"/>
    </source>
</evidence>
<feature type="repeat" description="ANK" evidence="3">
    <location>
        <begin position="241"/>
        <end position="273"/>
    </location>
</feature>
<dbReference type="Pfam" id="PF00023">
    <property type="entry name" value="Ank"/>
    <property type="match status" value="1"/>
</dbReference>
<gene>
    <name evidence="4" type="ORF">BCON_0245g00020</name>
</gene>
<keyword evidence="1" id="KW-0677">Repeat</keyword>
<protein>
    <submittedName>
        <fullName evidence="4">Uncharacterized protein</fullName>
    </submittedName>
</protein>
<dbReference type="PANTHER" id="PTHR24198:SF165">
    <property type="entry name" value="ANKYRIN REPEAT-CONTAINING PROTEIN-RELATED"/>
    <property type="match status" value="1"/>
</dbReference>